<proteinExistence type="predicted"/>
<dbReference type="Proteomes" id="UP000236594">
    <property type="component" value="Unassembled WGS sequence"/>
</dbReference>
<dbReference type="EMBL" id="PPED02000003">
    <property type="protein sequence ID" value="PWN69441.1"/>
    <property type="molecule type" value="Genomic_DNA"/>
</dbReference>
<evidence type="ECO:0000313" key="2">
    <source>
        <dbReference type="Proteomes" id="UP000236594"/>
    </source>
</evidence>
<comment type="caution">
    <text evidence="1">The sequence shown here is derived from an EMBL/GenBank/DDBJ whole genome shotgun (WGS) entry which is preliminary data.</text>
</comment>
<organism evidence="1 2">
    <name type="scientific">Chryseobacterium phosphatilyticum</name>
    <dbReference type="NCBI Taxonomy" id="475075"/>
    <lineage>
        <taxon>Bacteria</taxon>
        <taxon>Pseudomonadati</taxon>
        <taxon>Bacteroidota</taxon>
        <taxon>Flavobacteriia</taxon>
        <taxon>Flavobacteriales</taxon>
        <taxon>Weeksellaceae</taxon>
        <taxon>Chryseobacterium group</taxon>
        <taxon>Chryseobacterium</taxon>
    </lineage>
</organism>
<dbReference type="AlphaFoldDB" id="A0A316X6L0"/>
<evidence type="ECO:0000313" key="1">
    <source>
        <dbReference type="EMBL" id="PWN69441.1"/>
    </source>
</evidence>
<protein>
    <submittedName>
        <fullName evidence="1">Uncharacterized protein</fullName>
    </submittedName>
</protein>
<name>A0A316X6L0_9FLAO</name>
<keyword evidence="2" id="KW-1185">Reference proteome</keyword>
<dbReference type="OrthoDB" id="767565at2"/>
<dbReference type="RefSeq" id="WP_109713219.1">
    <property type="nucleotide sequence ID" value="NZ_PPED02000003.1"/>
</dbReference>
<sequence>MNLQSYLELRVNNSEDELFQFQIKGSNTYFSGTTIFYEDIKLLRQLSTWLVDFPKHERFIFFELGDKDSGFSIRFYPIDSLSHIGVRITIAAEMLFRAESQCRVEFEIIAEPNAIDTFQKAINQIILKQSGTAILYGNDNRLS</sequence>
<gene>
    <name evidence="1" type="ORF">C1631_015435</name>
</gene>
<reference evidence="1 2" key="1">
    <citation type="submission" date="2018-04" db="EMBL/GenBank/DDBJ databases">
        <title>Draft Genome Sequence of Phosphate-Solubilizing Chryseobacterium sp. ISE14 that is a Biocontrol and Plant Growth-Promoting Rhizobacterium Isolated from Cucumber.</title>
        <authorList>
            <person name="Jeong J.-J."/>
            <person name="Sang M.K."/>
            <person name="Choi I.-G."/>
            <person name="Kim K.D."/>
        </authorList>
    </citation>
    <scope>NUCLEOTIDE SEQUENCE [LARGE SCALE GENOMIC DNA]</scope>
    <source>
        <strain evidence="1 2">ISE14</strain>
    </source>
</reference>
<accession>A0A316X6L0</accession>